<keyword evidence="2" id="KW-0472">Membrane</keyword>
<organism evidence="3 4">
    <name type="scientific">Elaeis guineensis var. tenera</name>
    <name type="common">Oil palm</name>
    <dbReference type="NCBI Taxonomy" id="51953"/>
    <lineage>
        <taxon>Eukaryota</taxon>
        <taxon>Viridiplantae</taxon>
        <taxon>Streptophyta</taxon>
        <taxon>Embryophyta</taxon>
        <taxon>Tracheophyta</taxon>
        <taxon>Spermatophyta</taxon>
        <taxon>Magnoliopsida</taxon>
        <taxon>Liliopsida</taxon>
        <taxon>Arecaceae</taxon>
        <taxon>Arecoideae</taxon>
        <taxon>Cocoseae</taxon>
        <taxon>Elaeidinae</taxon>
        <taxon>Elaeis</taxon>
    </lineage>
</organism>
<keyword evidence="2" id="KW-0812">Transmembrane</keyword>
<keyword evidence="2" id="KW-1133">Transmembrane helix</keyword>
<feature type="transmembrane region" description="Helical" evidence="2">
    <location>
        <begin position="234"/>
        <end position="253"/>
    </location>
</feature>
<feature type="coiled-coil region" evidence="1">
    <location>
        <begin position="33"/>
        <end position="207"/>
    </location>
</feature>
<dbReference type="AlphaFoldDB" id="A0A6I9QJI9"/>
<evidence type="ECO:0000313" key="4">
    <source>
        <dbReference type="RefSeq" id="XP_010910712.1"/>
    </source>
</evidence>
<evidence type="ECO:0000313" key="3">
    <source>
        <dbReference type="Proteomes" id="UP000504607"/>
    </source>
</evidence>
<keyword evidence="1" id="KW-0175">Coiled coil</keyword>
<proteinExistence type="predicted"/>
<reference evidence="4" key="1">
    <citation type="submission" date="2025-08" db="UniProtKB">
        <authorList>
            <consortium name="RefSeq"/>
        </authorList>
    </citation>
    <scope>IDENTIFICATION</scope>
</reference>
<name>A0A6I9QJI9_ELAGV</name>
<dbReference type="RefSeq" id="XP_010910712.1">
    <property type="nucleotide sequence ID" value="XM_010912410.1"/>
</dbReference>
<dbReference type="InParanoid" id="A0A6I9QJI9"/>
<dbReference type="Proteomes" id="UP000504607">
    <property type="component" value="Unplaced"/>
</dbReference>
<dbReference type="OrthoDB" id="10473309at2759"/>
<protein>
    <submittedName>
        <fullName evidence="4">Tropomyosin alpha-1 chain-like</fullName>
    </submittedName>
</protein>
<evidence type="ECO:0000256" key="1">
    <source>
        <dbReference type="SAM" id="Coils"/>
    </source>
</evidence>
<keyword evidence="3" id="KW-1185">Reference proteome</keyword>
<evidence type="ECO:0000256" key="2">
    <source>
        <dbReference type="SAM" id="Phobius"/>
    </source>
</evidence>
<feature type="non-terminal residue" evidence="4">
    <location>
        <position position="258"/>
    </location>
</feature>
<sequence length="258" mass="28047">MPEGTPELAAKDQTLILTLPQDQESAGDADGTIKRLRDEIQALRVQKGELELRLDDSCKMLHCAEADNRSFAAEAKHLEKDLDAIAAASKDLETEADRLKRALKDVEAEAASLATAKATNVAEISALKERLASPEELEALRAEVRTLERKDIDLRVEVSDSVKQGEAAVEEQVKIVEAREGELQQVVKALEEANTRLEMELAECRSQIGRHLEMQGGHDAAVAAARRRLRISQVVAAVASVGALAAVVVAVYLHHGRP</sequence>
<accession>A0A6I9QJI9</accession>
<gene>
    <name evidence="4" type="primary">LOC105036659</name>
</gene>